<dbReference type="InterPro" id="IPR006070">
    <property type="entry name" value="Sua5-like_dom"/>
</dbReference>
<feature type="binding site" evidence="14">
    <location>
        <position position="60"/>
    </location>
    <ligand>
        <name>ATP</name>
        <dbReference type="ChEBI" id="CHEBI:30616"/>
    </ligand>
</feature>
<dbReference type="PIRSF" id="PIRSF004930">
    <property type="entry name" value="Tln_factor_SUA5"/>
    <property type="match status" value="1"/>
</dbReference>
<dbReference type="InterPro" id="IPR038385">
    <property type="entry name" value="Sua5/YwlC_C"/>
</dbReference>
<evidence type="ECO:0000256" key="14">
    <source>
        <dbReference type="PIRSR" id="PIRSR004930-1"/>
    </source>
</evidence>
<evidence type="ECO:0000256" key="6">
    <source>
        <dbReference type="ARBA" id="ARBA00022679"/>
    </source>
</evidence>
<evidence type="ECO:0000313" key="20">
    <source>
        <dbReference type="Proteomes" id="UP000261079"/>
    </source>
</evidence>
<name>A0A2A7AJM5_9FIRM</name>
<evidence type="ECO:0000256" key="8">
    <source>
        <dbReference type="ARBA" id="ARBA00022695"/>
    </source>
</evidence>
<dbReference type="EMBL" id="QVEZ01000001">
    <property type="protein sequence ID" value="RGC07682.1"/>
    <property type="molecule type" value="Genomic_DNA"/>
</dbReference>
<dbReference type="GO" id="GO:0061710">
    <property type="term" value="F:L-threonylcarbamoyladenylate synthase"/>
    <property type="evidence" value="ECO:0007669"/>
    <property type="project" value="UniProtKB-EC"/>
</dbReference>
<accession>A0A2A7AJM5</accession>
<comment type="catalytic activity">
    <reaction evidence="12 13">
        <text>L-threonine + hydrogencarbonate + ATP = L-threonylcarbamoyladenylate + diphosphate + H2O</text>
        <dbReference type="Rhea" id="RHEA:36407"/>
        <dbReference type="ChEBI" id="CHEBI:15377"/>
        <dbReference type="ChEBI" id="CHEBI:17544"/>
        <dbReference type="ChEBI" id="CHEBI:30616"/>
        <dbReference type="ChEBI" id="CHEBI:33019"/>
        <dbReference type="ChEBI" id="CHEBI:57926"/>
        <dbReference type="ChEBI" id="CHEBI:73682"/>
        <dbReference type="EC" id="2.7.7.87"/>
    </reaction>
</comment>
<evidence type="ECO:0000256" key="2">
    <source>
        <dbReference type="ARBA" id="ARBA00007663"/>
    </source>
</evidence>
<keyword evidence="8 13" id="KW-0548">Nucleotidyltransferase</keyword>
<feature type="binding site" evidence="14">
    <location>
        <position position="183"/>
    </location>
    <ligand>
        <name>L-threonine</name>
        <dbReference type="ChEBI" id="CHEBI:57926"/>
    </ligand>
</feature>
<dbReference type="Pfam" id="PF03481">
    <property type="entry name" value="Sua5_C"/>
    <property type="match status" value="1"/>
</dbReference>
<dbReference type="EMBL" id="WKQN01000001">
    <property type="protein sequence ID" value="MSC62056.1"/>
    <property type="molecule type" value="Genomic_DNA"/>
</dbReference>
<comment type="similarity">
    <text evidence="2 13">Belongs to the SUA5 family.</text>
</comment>
<dbReference type="InterPro" id="IPR005145">
    <property type="entry name" value="Sua5_C"/>
</dbReference>
<evidence type="ECO:0000313" key="21">
    <source>
        <dbReference type="Proteomes" id="UP000461506"/>
    </source>
</evidence>
<evidence type="ECO:0000256" key="12">
    <source>
        <dbReference type="ARBA" id="ARBA00048366"/>
    </source>
</evidence>
<dbReference type="Gene3D" id="3.90.870.10">
    <property type="entry name" value="DHBP synthase"/>
    <property type="match status" value="1"/>
</dbReference>
<sequence length="344" mass="36744">MNRMKMKTEILPAEGEAIAKAADLLRRGELVALPTETVYGIAADARNGAAVAKIFVAKGRPQDNPLIVHVTGPEMLPGLVSEVPERAQLLMAAFCPGPLTIIMPRGPEVAAECCAGLDTVGIRMPSHPVARAVIAQSGCAFAAPSANLSGKPSPTNAQDVFTDMDGRLPLILDGGECDVGVESTVISVVGEKPTLFRPGHITLEDLERALGEEVEVSKAILEKLPEGAVVRSPGMKYKHYAPKADVTLLDGTFEQFKAYVDAHADQNPSCLCFTGEAEKLGWPCVEYGREGDGADQAKHIFRSLRALDEQGDGVVYARCPKKDGLSMAVYNRLIRAAAFRVIQL</sequence>
<dbReference type="EC" id="2.7.7.87" evidence="3 13"/>
<dbReference type="GO" id="GO:0005524">
    <property type="term" value="F:ATP binding"/>
    <property type="evidence" value="ECO:0007669"/>
    <property type="project" value="UniProtKB-UniRule"/>
</dbReference>
<dbReference type="KEGG" id="fpra:CG447_01695"/>
<feature type="binding site" evidence="14">
    <location>
        <position position="123"/>
    </location>
    <ligand>
        <name>L-threonine</name>
        <dbReference type="ChEBI" id="CHEBI:57926"/>
    </ligand>
</feature>
<organism evidence="18 20">
    <name type="scientific">Faecalibacterium prausnitzii</name>
    <dbReference type="NCBI Taxonomy" id="853"/>
    <lineage>
        <taxon>Bacteria</taxon>
        <taxon>Bacillati</taxon>
        <taxon>Bacillota</taxon>
        <taxon>Clostridia</taxon>
        <taxon>Eubacteriales</taxon>
        <taxon>Oscillospiraceae</taxon>
        <taxon>Faecalibacterium</taxon>
    </lineage>
</organism>
<evidence type="ECO:0000256" key="11">
    <source>
        <dbReference type="ARBA" id="ARBA00029774"/>
    </source>
</evidence>
<feature type="binding site" evidence="14">
    <location>
        <position position="37"/>
    </location>
    <ligand>
        <name>L-threonine</name>
        <dbReference type="ChEBI" id="CHEBI:57926"/>
    </ligand>
</feature>
<evidence type="ECO:0000256" key="10">
    <source>
        <dbReference type="ARBA" id="ARBA00022840"/>
    </source>
</evidence>
<feature type="binding site" evidence="14">
    <location>
        <position position="69"/>
    </location>
    <ligand>
        <name>L-threonine</name>
        <dbReference type="ChEBI" id="CHEBI:57926"/>
    </ligand>
</feature>
<evidence type="ECO:0000313" key="16">
    <source>
        <dbReference type="EMBL" id="ATL89090.1"/>
    </source>
</evidence>
<dbReference type="GO" id="GO:0005737">
    <property type="term" value="C:cytoplasm"/>
    <property type="evidence" value="ECO:0007669"/>
    <property type="project" value="UniProtKB-SubCell"/>
</dbReference>
<dbReference type="GO" id="GO:0003725">
    <property type="term" value="F:double-stranded RNA binding"/>
    <property type="evidence" value="ECO:0007669"/>
    <property type="project" value="UniProtKB-UniRule"/>
</dbReference>
<evidence type="ECO:0000313" key="19">
    <source>
        <dbReference type="Proteomes" id="UP000223709"/>
    </source>
</evidence>
<dbReference type="GO" id="GO:0000049">
    <property type="term" value="F:tRNA binding"/>
    <property type="evidence" value="ECO:0007669"/>
    <property type="project" value="TreeGrafter"/>
</dbReference>
<dbReference type="GO" id="GO:0008033">
    <property type="term" value="P:tRNA processing"/>
    <property type="evidence" value="ECO:0007669"/>
    <property type="project" value="UniProtKB-KW"/>
</dbReference>
<dbReference type="PANTHER" id="PTHR17490:SF16">
    <property type="entry name" value="THREONYLCARBAMOYL-AMP SYNTHASE"/>
    <property type="match status" value="1"/>
</dbReference>
<keyword evidence="7 13" id="KW-0819">tRNA processing</keyword>
<evidence type="ECO:0000256" key="1">
    <source>
        <dbReference type="ARBA" id="ARBA00004496"/>
    </source>
</evidence>
<dbReference type="Pfam" id="PF01300">
    <property type="entry name" value="Sua5_yciO_yrdC"/>
    <property type="match status" value="1"/>
</dbReference>
<evidence type="ECO:0000313" key="18">
    <source>
        <dbReference type="EMBL" id="RGC07682.1"/>
    </source>
</evidence>
<dbReference type="AlphaFoldDB" id="A0A2A7AJM5"/>
<evidence type="ECO:0000259" key="15">
    <source>
        <dbReference type="PROSITE" id="PS51163"/>
    </source>
</evidence>
<evidence type="ECO:0000313" key="17">
    <source>
        <dbReference type="EMBL" id="MSC62056.1"/>
    </source>
</evidence>
<dbReference type="Proteomes" id="UP000223709">
    <property type="component" value="Chromosome"/>
</dbReference>
<feature type="binding site" evidence="14">
    <location>
        <position position="240"/>
    </location>
    <ligand>
        <name>ATP</name>
        <dbReference type="ChEBI" id="CHEBI:30616"/>
    </ligand>
</feature>
<evidence type="ECO:0000256" key="13">
    <source>
        <dbReference type="PIRNR" id="PIRNR004930"/>
    </source>
</evidence>
<feature type="domain" description="YrdC-like" evidence="15">
    <location>
        <begin position="15"/>
        <end position="201"/>
    </location>
</feature>
<dbReference type="Gene3D" id="3.40.50.11030">
    <property type="entry name" value="Threonylcarbamoyl-AMP synthase, C-terminal domain"/>
    <property type="match status" value="1"/>
</dbReference>
<dbReference type="InterPro" id="IPR050156">
    <property type="entry name" value="TC-AMP_synthase_SUA5"/>
</dbReference>
<gene>
    <name evidence="16" type="ORF">CRH10_01545</name>
    <name evidence="18" type="ORF">DW905_03745</name>
    <name evidence="17" type="ORF">GKD95_01565</name>
</gene>
<dbReference type="InterPro" id="IPR017945">
    <property type="entry name" value="DHBP_synth_RibB-like_a/b_dom"/>
</dbReference>
<evidence type="ECO:0000256" key="9">
    <source>
        <dbReference type="ARBA" id="ARBA00022741"/>
    </source>
</evidence>
<evidence type="ECO:0000256" key="7">
    <source>
        <dbReference type="ARBA" id="ARBA00022694"/>
    </source>
</evidence>
<proteinExistence type="inferred from homology"/>
<feature type="binding site" evidence="14">
    <location>
        <position position="153"/>
    </location>
    <ligand>
        <name>ATP</name>
        <dbReference type="ChEBI" id="CHEBI:30616"/>
    </ligand>
</feature>
<comment type="subcellular location">
    <subcellularLocation>
        <location evidence="1 13">Cytoplasm</location>
    </subcellularLocation>
</comment>
<protein>
    <recommendedName>
        <fullName evidence="4 13">Threonylcarbamoyl-AMP synthase</fullName>
        <shortName evidence="13">TC-AMP synthase</shortName>
        <ecNumber evidence="3 13">2.7.7.87</ecNumber>
    </recommendedName>
    <alternativeName>
        <fullName evidence="11 13">L-threonylcarbamoyladenylate synthase</fullName>
    </alternativeName>
</protein>
<dbReference type="Proteomes" id="UP000461506">
    <property type="component" value="Unassembled WGS sequence"/>
</dbReference>
<dbReference type="SUPFAM" id="SSF55821">
    <property type="entry name" value="YrdC/RibB"/>
    <property type="match status" value="1"/>
</dbReference>
<reference evidence="17 21" key="3">
    <citation type="journal article" date="2019" name="Nat. Med.">
        <title>A library of human gut bacterial isolates paired with longitudinal multiomics data enables mechanistic microbiome research.</title>
        <authorList>
            <person name="Poyet M."/>
            <person name="Groussin M."/>
            <person name="Gibbons S.M."/>
            <person name="Avila-Pacheco J."/>
            <person name="Jiang X."/>
            <person name="Kearney S.M."/>
            <person name="Perrotta A.R."/>
            <person name="Berdy B."/>
            <person name="Zhao S."/>
            <person name="Lieberman T.D."/>
            <person name="Swanson P.K."/>
            <person name="Smith M."/>
            <person name="Roesemann S."/>
            <person name="Alexander J.E."/>
            <person name="Rich S.A."/>
            <person name="Livny J."/>
            <person name="Vlamakis H."/>
            <person name="Clish C."/>
            <person name="Bullock K."/>
            <person name="Deik A."/>
            <person name="Scott J."/>
            <person name="Pierce K.A."/>
            <person name="Xavier R.J."/>
            <person name="Alm E.J."/>
        </authorList>
    </citation>
    <scope>NUCLEOTIDE SEQUENCE [LARGE SCALE GENOMIC DNA]</scope>
    <source>
        <strain evidence="17 21">BIOML-A1</strain>
    </source>
</reference>
<dbReference type="FunFam" id="3.90.870.10:FF:000009">
    <property type="entry name" value="Threonylcarbamoyl-AMP synthase, putative"/>
    <property type="match status" value="1"/>
</dbReference>
<dbReference type="EMBL" id="CP023819">
    <property type="protein sequence ID" value="ATL89090.1"/>
    <property type="molecule type" value="Genomic_DNA"/>
</dbReference>
<evidence type="ECO:0000256" key="4">
    <source>
        <dbReference type="ARBA" id="ARBA00015492"/>
    </source>
</evidence>
<keyword evidence="5 13" id="KW-0963">Cytoplasm</keyword>
<dbReference type="GO" id="GO:0006450">
    <property type="term" value="P:regulation of translational fidelity"/>
    <property type="evidence" value="ECO:0007669"/>
    <property type="project" value="TreeGrafter"/>
</dbReference>
<feature type="binding site" evidence="14">
    <location>
        <position position="197"/>
    </location>
    <ligand>
        <name>ATP</name>
        <dbReference type="ChEBI" id="CHEBI:30616"/>
    </ligand>
</feature>
<dbReference type="Proteomes" id="UP000261079">
    <property type="component" value="Unassembled WGS sequence"/>
</dbReference>
<dbReference type="PANTHER" id="PTHR17490">
    <property type="entry name" value="SUA5"/>
    <property type="match status" value="1"/>
</dbReference>
<evidence type="ECO:0000256" key="3">
    <source>
        <dbReference type="ARBA" id="ARBA00012584"/>
    </source>
</evidence>
<keyword evidence="9 13" id="KW-0547">Nucleotide-binding</keyword>
<dbReference type="InterPro" id="IPR010923">
    <property type="entry name" value="T(6)A37_SUA5"/>
</dbReference>
<dbReference type="PROSITE" id="PS51163">
    <property type="entry name" value="YRDC"/>
    <property type="match status" value="1"/>
</dbReference>
<comment type="function">
    <text evidence="13">Required for the formation of a threonylcarbamoyl group on adenosine at position 37 (t(6)A37) in tRNAs that read codons beginning with adenine.</text>
</comment>
<feature type="binding site" evidence="14">
    <location>
        <position position="143"/>
    </location>
    <ligand>
        <name>L-threonine</name>
        <dbReference type="ChEBI" id="CHEBI:57926"/>
    </ligand>
</feature>
<keyword evidence="6 13" id="KW-0808">Transferase</keyword>
<evidence type="ECO:0000256" key="5">
    <source>
        <dbReference type="ARBA" id="ARBA00022490"/>
    </source>
</evidence>
<feature type="binding site" evidence="14">
    <location>
        <position position="64"/>
    </location>
    <ligand>
        <name>ATP</name>
        <dbReference type="ChEBI" id="CHEBI:30616"/>
    </ligand>
</feature>
<feature type="binding site" evidence="14">
    <location>
        <position position="119"/>
    </location>
    <ligand>
        <name>ATP</name>
        <dbReference type="ChEBI" id="CHEBI:30616"/>
    </ligand>
</feature>
<feature type="binding site" evidence="14">
    <location>
        <position position="145"/>
    </location>
    <ligand>
        <name>ATP</name>
        <dbReference type="ChEBI" id="CHEBI:30616"/>
    </ligand>
</feature>
<keyword evidence="10 13" id="KW-0067">ATP-binding</keyword>
<dbReference type="NCBIfam" id="TIGR00057">
    <property type="entry name" value="L-threonylcarbamoyladenylate synthase"/>
    <property type="match status" value="1"/>
</dbReference>
<reference evidence="18 20" key="2">
    <citation type="submission" date="2018-08" db="EMBL/GenBank/DDBJ databases">
        <title>A genome reference for cultivated species of the human gut microbiota.</title>
        <authorList>
            <person name="Zou Y."/>
            <person name="Xue W."/>
            <person name="Luo G."/>
        </authorList>
    </citation>
    <scope>NUCLEOTIDE SEQUENCE [LARGE SCALE GENOMIC DNA]</scope>
    <source>
        <strain evidence="18 20">AM42-11AC</strain>
    </source>
</reference>
<reference evidence="16 19" key="1">
    <citation type="submission" date="2017-10" db="EMBL/GenBank/DDBJ databases">
        <title>Complete Genome Sequence of Faecalibacterium prausnitzii isolated from the gut of healthy adult Indian.</title>
        <authorList>
            <person name="Bag S."/>
            <person name="Ghosh T.S."/>
            <person name="Das B."/>
        </authorList>
    </citation>
    <scope>NUCLEOTIDE SEQUENCE [LARGE SCALE GENOMIC DNA]</scope>
    <source>
        <strain evidence="16 19">Indica</strain>
    </source>
</reference>